<protein>
    <submittedName>
        <fullName evidence="2">Restriction endonuclease</fullName>
    </submittedName>
</protein>
<feature type="coiled-coil region" evidence="1">
    <location>
        <begin position="124"/>
        <end position="160"/>
    </location>
</feature>
<gene>
    <name evidence="2" type="ORF">JHZ39_001708</name>
</gene>
<keyword evidence="2" id="KW-0378">Hydrolase</keyword>
<keyword evidence="2" id="KW-0540">Nuclease</keyword>
<evidence type="ECO:0000256" key="1">
    <source>
        <dbReference type="SAM" id="Coils"/>
    </source>
</evidence>
<dbReference type="InterPro" id="IPR011335">
    <property type="entry name" value="Restrct_endonuc-II-like"/>
</dbReference>
<accession>A0A9P2LDV2</accession>
<keyword evidence="2" id="KW-0255">Endonuclease</keyword>
<dbReference type="AlphaFoldDB" id="A0A9P2LDV2"/>
<proteinExistence type="predicted"/>
<dbReference type="GO" id="GO:0004519">
    <property type="term" value="F:endonuclease activity"/>
    <property type="evidence" value="ECO:0007669"/>
    <property type="project" value="UniProtKB-KW"/>
</dbReference>
<organism evidence="2">
    <name type="scientific">Acinetobacter baumannii</name>
    <dbReference type="NCBI Taxonomy" id="470"/>
    <lineage>
        <taxon>Bacteria</taxon>
        <taxon>Pseudomonadati</taxon>
        <taxon>Pseudomonadota</taxon>
        <taxon>Gammaproteobacteria</taxon>
        <taxon>Moraxellales</taxon>
        <taxon>Moraxellaceae</taxon>
        <taxon>Acinetobacter</taxon>
        <taxon>Acinetobacter calcoaceticus/baumannii complex</taxon>
    </lineage>
</organism>
<sequence>MAESFQYPPELFKLLVDTIPLLCKSKRDVILFFRGAGVIQSDLTHVETTLRRDQTSINKFEIARDVLTKVNIRGDNGLAVRREILKRVVEFESFETCWENDQYKAKGLVSSIRELINKKDSFTRMKQERDLERQQNLAKRELERNQILKKQERLKEISQRLNTLFTMDDKPHERGKLLESILNDLFRTYDIHIHEDFRRRDPETGVVVEQIDGVIELNGQLHLVEMKWLKSPVGIPEFTQHIGRLFLRANAHGILIAANGYTEAVISQCRDALSQKTLFLCSLQEIVMLLYRQDDLVEFLKKKSRAAILDKNPFLEILY</sequence>
<keyword evidence="1" id="KW-0175">Coiled coil</keyword>
<dbReference type="RefSeq" id="WP_045900397.1">
    <property type="nucleotide sequence ID" value="NZ_CAJHFX010000003.1"/>
</dbReference>
<reference evidence="2" key="1">
    <citation type="submission" date="2020-12" db="EMBL/GenBank/DDBJ databases">
        <authorList>
            <consortium name="Clinical and Environmental Microbiology Branch: Whole genome sequencing antimicrobial resistance pathogens in the healthcare setting"/>
        </authorList>
    </citation>
    <scope>NUCLEOTIDE SEQUENCE</scope>
    <source>
        <strain evidence="2">2018HL-00813</strain>
    </source>
</reference>
<dbReference type="SUPFAM" id="SSF52980">
    <property type="entry name" value="Restriction endonuclease-like"/>
    <property type="match status" value="1"/>
</dbReference>
<name>A0A9P2LDV2_ACIBA</name>
<comment type="caution">
    <text evidence="2">The sequence shown here is derived from an EMBL/GenBank/DDBJ whole genome shotgun (WGS) entry which is preliminary data.</text>
</comment>
<dbReference type="EMBL" id="AAYLMQ010000016">
    <property type="protein sequence ID" value="EGY2377342.1"/>
    <property type="molecule type" value="Genomic_DNA"/>
</dbReference>
<evidence type="ECO:0000313" key="2">
    <source>
        <dbReference type="EMBL" id="EGY2377342.1"/>
    </source>
</evidence>